<feature type="domain" description="Beta-lactamase-related" evidence="1">
    <location>
        <begin position="10"/>
        <end position="373"/>
    </location>
</feature>
<name>A0A4R6V2F1_9PSEU</name>
<dbReference type="InterPro" id="IPR050789">
    <property type="entry name" value="Diverse_Enzym_Activities"/>
</dbReference>
<dbReference type="Proteomes" id="UP000295705">
    <property type="component" value="Unassembled WGS sequence"/>
</dbReference>
<evidence type="ECO:0000259" key="1">
    <source>
        <dbReference type="Pfam" id="PF00144"/>
    </source>
</evidence>
<evidence type="ECO:0000313" key="3">
    <source>
        <dbReference type="Proteomes" id="UP000295705"/>
    </source>
</evidence>
<sequence>MSRTIDGSGIDKVLAGAVEDGAVPHVVAIAADADGVFYEGGAGPRAVGEPDQVSGGTHFRIMSMTKMVATTTALQQVERGELDLDAPVEEYVPSFAEIQVLEGFDGDTPRLRAPASKATVKHLVTHTSGLSYWFWNADIGRYEQVTGVPNVVPGDKRALFAPMIADPGTRYEYGINTDWLGQVVEAVAGTTLDVVIKENVTGPLGMDDTMFALDDGRQGNKTPVHVRGEDGAWMSAGNFLPDYPEWWPGGHGLHSTPRDYIRFERALLRGGELDGARILRQETVDAAFSDQLGGIPLPEEIATADPATTDSLHLGPGFTWGYGLLLNTEDVPGRRRAWSGAWAGLLNTHFWIDRTTGICASIYTNSLPFISENEAWKLYGDFETALYAAL</sequence>
<dbReference type="InterPro" id="IPR001466">
    <property type="entry name" value="Beta-lactam-related"/>
</dbReference>
<organism evidence="2 3">
    <name type="scientific">Actinomycetospora succinea</name>
    <dbReference type="NCBI Taxonomy" id="663603"/>
    <lineage>
        <taxon>Bacteria</taxon>
        <taxon>Bacillati</taxon>
        <taxon>Actinomycetota</taxon>
        <taxon>Actinomycetes</taxon>
        <taxon>Pseudonocardiales</taxon>
        <taxon>Pseudonocardiaceae</taxon>
        <taxon>Actinomycetospora</taxon>
    </lineage>
</organism>
<accession>A0A4R6V2F1</accession>
<protein>
    <submittedName>
        <fullName evidence="2">CubicO group peptidase (Beta-lactamase class C family)</fullName>
    </submittedName>
</protein>
<dbReference type="SUPFAM" id="SSF56601">
    <property type="entry name" value="beta-lactamase/transpeptidase-like"/>
    <property type="match status" value="1"/>
</dbReference>
<comment type="caution">
    <text evidence="2">The sequence shown here is derived from an EMBL/GenBank/DDBJ whole genome shotgun (WGS) entry which is preliminary data.</text>
</comment>
<gene>
    <name evidence="2" type="ORF">EV188_106251</name>
</gene>
<dbReference type="PANTHER" id="PTHR43283:SF3">
    <property type="entry name" value="BETA-LACTAMASE FAMILY PROTEIN (AFU_ORTHOLOGUE AFUA_5G07500)"/>
    <property type="match status" value="1"/>
</dbReference>
<proteinExistence type="predicted"/>
<keyword evidence="3" id="KW-1185">Reference proteome</keyword>
<dbReference type="Pfam" id="PF00144">
    <property type="entry name" value="Beta-lactamase"/>
    <property type="match status" value="1"/>
</dbReference>
<dbReference type="Gene3D" id="3.40.710.10">
    <property type="entry name" value="DD-peptidase/beta-lactamase superfamily"/>
    <property type="match status" value="1"/>
</dbReference>
<dbReference type="EMBL" id="SNYO01000006">
    <property type="protein sequence ID" value="TDQ54102.1"/>
    <property type="molecule type" value="Genomic_DNA"/>
</dbReference>
<dbReference type="OrthoDB" id="4281716at2"/>
<dbReference type="AlphaFoldDB" id="A0A4R6V2F1"/>
<dbReference type="InterPro" id="IPR012338">
    <property type="entry name" value="Beta-lactam/transpept-like"/>
</dbReference>
<evidence type="ECO:0000313" key="2">
    <source>
        <dbReference type="EMBL" id="TDQ54102.1"/>
    </source>
</evidence>
<dbReference type="RefSeq" id="WP_133828315.1">
    <property type="nucleotide sequence ID" value="NZ_BAABHR010000066.1"/>
</dbReference>
<reference evidence="2 3" key="1">
    <citation type="submission" date="2019-03" db="EMBL/GenBank/DDBJ databases">
        <title>Genomic Encyclopedia of Type Strains, Phase IV (KMG-IV): sequencing the most valuable type-strain genomes for metagenomic binning, comparative biology and taxonomic classification.</title>
        <authorList>
            <person name="Goeker M."/>
        </authorList>
    </citation>
    <scope>NUCLEOTIDE SEQUENCE [LARGE SCALE GENOMIC DNA]</scope>
    <source>
        <strain evidence="2 3">DSM 45775</strain>
    </source>
</reference>
<dbReference type="PANTHER" id="PTHR43283">
    <property type="entry name" value="BETA-LACTAMASE-RELATED"/>
    <property type="match status" value="1"/>
</dbReference>